<evidence type="ECO:0000259" key="2">
    <source>
        <dbReference type="Pfam" id="PF13581"/>
    </source>
</evidence>
<keyword evidence="1" id="KW-0418">Kinase</keyword>
<dbReference type="InterPro" id="IPR036890">
    <property type="entry name" value="HATPase_C_sf"/>
</dbReference>
<dbReference type="PANTHER" id="PTHR35526:SF3">
    <property type="entry name" value="ANTI-SIGMA-F FACTOR RSBW"/>
    <property type="match status" value="1"/>
</dbReference>
<dbReference type="InterPro" id="IPR050267">
    <property type="entry name" value="Anti-sigma-factor_SerPK"/>
</dbReference>
<evidence type="ECO:0000313" key="3">
    <source>
        <dbReference type="EMBL" id="KUL29607.1"/>
    </source>
</evidence>
<keyword evidence="4" id="KW-1185">Reference proteome</keyword>
<dbReference type="GO" id="GO:0004674">
    <property type="term" value="F:protein serine/threonine kinase activity"/>
    <property type="evidence" value="ECO:0007669"/>
    <property type="project" value="UniProtKB-KW"/>
</dbReference>
<dbReference type="InterPro" id="IPR003594">
    <property type="entry name" value="HATPase_dom"/>
</dbReference>
<comment type="caution">
    <text evidence="3">The sequence shown here is derived from an EMBL/GenBank/DDBJ whole genome shotgun (WGS) entry which is preliminary data.</text>
</comment>
<dbReference type="RefSeq" id="WP_067697107.1">
    <property type="nucleotide sequence ID" value="NZ_LLZH01000277.1"/>
</dbReference>
<dbReference type="CDD" id="cd16936">
    <property type="entry name" value="HATPase_RsbW-like"/>
    <property type="match status" value="1"/>
</dbReference>
<evidence type="ECO:0000313" key="4">
    <source>
        <dbReference type="Proteomes" id="UP000053244"/>
    </source>
</evidence>
<dbReference type="EMBL" id="LLZH01000277">
    <property type="protein sequence ID" value="KUL29607.1"/>
    <property type="molecule type" value="Genomic_DNA"/>
</dbReference>
<dbReference type="PANTHER" id="PTHR35526">
    <property type="entry name" value="ANTI-SIGMA-F FACTOR RSBW-RELATED"/>
    <property type="match status" value="1"/>
</dbReference>
<gene>
    <name evidence="3" type="ORF">ADL15_27210</name>
</gene>
<evidence type="ECO:0000256" key="1">
    <source>
        <dbReference type="ARBA" id="ARBA00022527"/>
    </source>
</evidence>
<dbReference type="Gene3D" id="3.30.565.10">
    <property type="entry name" value="Histidine kinase-like ATPase, C-terminal domain"/>
    <property type="match status" value="1"/>
</dbReference>
<keyword evidence="1" id="KW-0808">Transferase</keyword>
<sequence length="274" mass="29029">MTNAFLVSGVAQVVCVNDPDHAVTQLEVHGGWDARLRTETAAALRGCLAETPQLLIVDLARLDDPAGESAPTWQTAARYVRETGSPTVLVLIGAPPAVARRLPESRIRLAASVGEALAAAAPLDGAAVWGATGQRRHWHLALPPELRSNALARTLAGDACLAFGVPQLTHQARLIMSELVMNAIEHAATDLDVRVSLRGAVLHLTVHDRDATFPRLVEDDPGRPGDWLGRRGLGLRLVAAAARTWGVLPCRLGKVVWATVATQPAAATRPESAS</sequence>
<dbReference type="AlphaFoldDB" id="A0A117MQ36"/>
<feature type="domain" description="Histidine kinase/HSP90-like ATPase" evidence="2">
    <location>
        <begin position="145"/>
        <end position="243"/>
    </location>
</feature>
<name>A0A117MQ36_9ACTN</name>
<accession>A0A117MQ36</accession>
<dbReference type="Proteomes" id="UP000053244">
    <property type="component" value="Unassembled WGS sequence"/>
</dbReference>
<keyword evidence="1" id="KW-0723">Serine/threonine-protein kinase</keyword>
<protein>
    <recommendedName>
        <fullName evidence="2">Histidine kinase/HSP90-like ATPase domain-containing protein</fullName>
    </recommendedName>
</protein>
<dbReference type="SUPFAM" id="SSF55874">
    <property type="entry name" value="ATPase domain of HSP90 chaperone/DNA topoisomerase II/histidine kinase"/>
    <property type="match status" value="1"/>
</dbReference>
<organism evidence="3 4">
    <name type="scientific">Actinoplanes awajinensis subsp. mycoplanecinus</name>
    <dbReference type="NCBI Taxonomy" id="135947"/>
    <lineage>
        <taxon>Bacteria</taxon>
        <taxon>Bacillati</taxon>
        <taxon>Actinomycetota</taxon>
        <taxon>Actinomycetes</taxon>
        <taxon>Micromonosporales</taxon>
        <taxon>Micromonosporaceae</taxon>
        <taxon>Actinoplanes</taxon>
    </lineage>
</organism>
<proteinExistence type="predicted"/>
<dbReference type="Pfam" id="PF13581">
    <property type="entry name" value="HATPase_c_2"/>
    <property type="match status" value="1"/>
</dbReference>
<reference evidence="3 4" key="1">
    <citation type="submission" date="2015-10" db="EMBL/GenBank/DDBJ databases">
        <authorList>
            <person name="Gilbert D.G."/>
        </authorList>
    </citation>
    <scope>NUCLEOTIDE SEQUENCE [LARGE SCALE GENOMIC DNA]</scope>
    <source>
        <strain evidence="3 4">NRRL B-16712</strain>
    </source>
</reference>